<comment type="caution">
    <text evidence="3">The sequence shown here is derived from an EMBL/GenBank/DDBJ whole genome shotgun (WGS) entry which is preliminary data.</text>
</comment>
<evidence type="ECO:0000313" key="4">
    <source>
        <dbReference type="Proteomes" id="UP000564644"/>
    </source>
</evidence>
<dbReference type="EMBL" id="JACJVO010000007">
    <property type="protein sequence ID" value="MBB6730273.1"/>
    <property type="molecule type" value="Genomic_DNA"/>
</dbReference>
<dbReference type="PANTHER" id="PTHR46066:SF2">
    <property type="entry name" value="CHITINASE DOMAIN-CONTAINING PROTEIN 1"/>
    <property type="match status" value="1"/>
</dbReference>
<dbReference type="GO" id="GO:0005975">
    <property type="term" value="P:carbohydrate metabolic process"/>
    <property type="evidence" value="ECO:0007669"/>
    <property type="project" value="InterPro"/>
</dbReference>
<dbReference type="Pfam" id="PF00704">
    <property type="entry name" value="Glyco_hydro_18"/>
    <property type="match status" value="1"/>
</dbReference>
<sequence>MGRGEIRLHSRWGKTGLAFLLAGSLWAGAFSGSPAASAAQTATGGAIPIVLDGFPLPFDSAPRIDKGVTLVPFRTIAEALGIVVEWNAAAKTIHATGTNVSGQKTDVLLTVGRKTAQVNGAAVTLDAAPVVQASRILIPLAFFGRSFGAQVAWNAQAHSVEIRSPQKKMRLLGFYAISSYDQIGRVAALNSVAFGWSRIGLDGKFTLAGDEYKWPKPAGEVTPESIVQATNSQPADSYLVVYSVDGHGELTNMLSNSALADDSIEQIVSVAKDKGFGGVMLDYEGLGLKDDPATARKLLNDYVGKLSKKLKEGGLKLGLALQPPNGAFKGYDYGTLGKLADEIVLMAYEYHADKTPEPMDRVNEAVELSLKAGIAKSKLLLGVNMDHENEASIGDKLGLAKRYGLSGVSFWRLGILTPAEVKAIDASVVKD</sequence>
<dbReference type="InterPro" id="IPR036582">
    <property type="entry name" value="Mao_N_sf"/>
</dbReference>
<dbReference type="Gene3D" id="3.20.20.80">
    <property type="entry name" value="Glycosidases"/>
    <property type="match status" value="1"/>
</dbReference>
<dbReference type="InterPro" id="IPR012854">
    <property type="entry name" value="Cu_amine_oxidase-like_N"/>
</dbReference>
<dbReference type="PANTHER" id="PTHR46066">
    <property type="entry name" value="CHITINASE DOMAIN-CONTAINING PROTEIN 1 FAMILY MEMBER"/>
    <property type="match status" value="1"/>
</dbReference>
<evidence type="ECO:0000256" key="1">
    <source>
        <dbReference type="SAM" id="SignalP"/>
    </source>
</evidence>
<dbReference type="Proteomes" id="UP000564644">
    <property type="component" value="Unassembled WGS sequence"/>
</dbReference>
<evidence type="ECO:0000313" key="3">
    <source>
        <dbReference type="EMBL" id="MBB6730273.1"/>
    </source>
</evidence>
<dbReference type="SUPFAM" id="SSF55383">
    <property type="entry name" value="Copper amine oxidase, domain N"/>
    <property type="match status" value="1"/>
</dbReference>
<name>A0A7X0SHV9_9BACL</name>
<proteinExistence type="predicted"/>
<reference evidence="3 4" key="1">
    <citation type="submission" date="2020-08" db="EMBL/GenBank/DDBJ databases">
        <title>Cohnella phylogeny.</title>
        <authorList>
            <person name="Dunlap C."/>
        </authorList>
    </citation>
    <scope>NUCLEOTIDE SEQUENCE [LARGE SCALE GENOMIC DNA]</scope>
    <source>
        <strain evidence="3 4">CBP 2801</strain>
    </source>
</reference>
<dbReference type="Gene3D" id="3.30.457.10">
    <property type="entry name" value="Copper amine oxidase-like, N-terminal domain"/>
    <property type="match status" value="1"/>
</dbReference>
<feature type="chain" id="PRO_5030529390" description="GH18 domain-containing protein" evidence="1">
    <location>
        <begin position="39"/>
        <end position="431"/>
    </location>
</feature>
<protein>
    <recommendedName>
        <fullName evidence="2">GH18 domain-containing protein</fullName>
    </recommendedName>
</protein>
<dbReference type="AlphaFoldDB" id="A0A7X0SHV9"/>
<feature type="signal peptide" evidence="1">
    <location>
        <begin position="1"/>
        <end position="38"/>
    </location>
</feature>
<dbReference type="Pfam" id="PF07833">
    <property type="entry name" value="Cu_amine_oxidN1"/>
    <property type="match status" value="1"/>
</dbReference>
<dbReference type="InterPro" id="IPR017853">
    <property type="entry name" value="GH"/>
</dbReference>
<feature type="domain" description="GH18" evidence="2">
    <location>
        <begin position="169"/>
        <end position="431"/>
    </location>
</feature>
<organism evidence="3 4">
    <name type="scientific">Cohnella zeiphila</name>
    <dbReference type="NCBI Taxonomy" id="2761120"/>
    <lineage>
        <taxon>Bacteria</taxon>
        <taxon>Bacillati</taxon>
        <taxon>Bacillota</taxon>
        <taxon>Bacilli</taxon>
        <taxon>Bacillales</taxon>
        <taxon>Paenibacillaceae</taxon>
        <taxon>Cohnella</taxon>
    </lineage>
</organism>
<dbReference type="SUPFAM" id="SSF51445">
    <property type="entry name" value="(Trans)glycosidases"/>
    <property type="match status" value="1"/>
</dbReference>
<accession>A0A7X0SHV9</accession>
<keyword evidence="4" id="KW-1185">Reference proteome</keyword>
<dbReference type="InterPro" id="IPR001223">
    <property type="entry name" value="Glyco_hydro18_cat"/>
</dbReference>
<evidence type="ECO:0000259" key="2">
    <source>
        <dbReference type="PROSITE" id="PS51910"/>
    </source>
</evidence>
<gene>
    <name evidence="3" type="ORF">H7C18_05120</name>
</gene>
<dbReference type="PROSITE" id="PS51910">
    <property type="entry name" value="GH18_2"/>
    <property type="match status" value="1"/>
</dbReference>
<keyword evidence="1" id="KW-0732">Signal</keyword>